<gene>
    <name evidence="2" type="ORF">QYF49_13900</name>
</gene>
<dbReference type="InterPro" id="IPR051044">
    <property type="entry name" value="MAG_DAG_Lipase"/>
</dbReference>
<keyword evidence="2" id="KW-0378">Hydrolase</keyword>
<sequence length="253" mass="28660">MKMVPAKSFTFRGGSRAVLLLHGFTGNTVDVRELGRFLNKKGYSCHGPLYEGHGETPETLVTTRASQWWENVVDGYRFLQKQGHEEIAVVGLSLGGVFALQMAYTFPVKGLVSMCAPVKPKSEEVLRKHVSLFTRRYKTILRTPAEQIEEEWLSLQPSSSEMVRTVQGVIEEAGNHIQEIACPALIVQAGKDHPVNLESADLLYDRISSDQKSLIWYENSPHLVTRGPEKERLHEDVYRFLEELEWEEECKGS</sequence>
<dbReference type="EMBL" id="JAUHLN010000002">
    <property type="protein sequence ID" value="MDN4074094.1"/>
    <property type="molecule type" value="Genomic_DNA"/>
</dbReference>
<organism evidence="2 3">
    <name type="scientific">Fictibacillus terranigra</name>
    <dbReference type="NCBI Taxonomy" id="3058424"/>
    <lineage>
        <taxon>Bacteria</taxon>
        <taxon>Bacillati</taxon>
        <taxon>Bacillota</taxon>
        <taxon>Bacilli</taxon>
        <taxon>Bacillales</taxon>
        <taxon>Fictibacillaceae</taxon>
        <taxon>Fictibacillus</taxon>
    </lineage>
</organism>
<keyword evidence="3" id="KW-1185">Reference proteome</keyword>
<dbReference type="Proteomes" id="UP001168694">
    <property type="component" value="Unassembled WGS sequence"/>
</dbReference>
<proteinExistence type="predicted"/>
<dbReference type="GO" id="GO:0016787">
    <property type="term" value="F:hydrolase activity"/>
    <property type="evidence" value="ECO:0007669"/>
    <property type="project" value="UniProtKB-KW"/>
</dbReference>
<dbReference type="InterPro" id="IPR029058">
    <property type="entry name" value="AB_hydrolase_fold"/>
</dbReference>
<dbReference type="PANTHER" id="PTHR11614">
    <property type="entry name" value="PHOSPHOLIPASE-RELATED"/>
    <property type="match status" value="1"/>
</dbReference>
<name>A0ABT8E867_9BACL</name>
<dbReference type="Pfam" id="PF12146">
    <property type="entry name" value="Hydrolase_4"/>
    <property type="match status" value="1"/>
</dbReference>
<dbReference type="RefSeq" id="WP_290400166.1">
    <property type="nucleotide sequence ID" value="NZ_JAUHLN010000002.1"/>
</dbReference>
<evidence type="ECO:0000259" key="1">
    <source>
        <dbReference type="Pfam" id="PF12146"/>
    </source>
</evidence>
<evidence type="ECO:0000313" key="2">
    <source>
        <dbReference type="EMBL" id="MDN4074094.1"/>
    </source>
</evidence>
<reference evidence="2" key="1">
    <citation type="submission" date="2023-06" db="EMBL/GenBank/DDBJ databases">
        <title>Draft Genome Sequences of Representative Paenibacillus Polymyxa, Bacillus cereus, Fictibacillus sp., and Brevibacillus agri Strains Isolated from Amazonian Dark Earth.</title>
        <authorList>
            <person name="Pellegrinetti T.A."/>
            <person name="Cunha I.C.M."/>
            <person name="Chaves M.G."/>
            <person name="Freitas A.S."/>
            <person name="Silva A.V.R."/>
            <person name="Tsai S.M."/>
            <person name="Mendes L.W."/>
        </authorList>
    </citation>
    <scope>NUCLEOTIDE SEQUENCE</scope>
    <source>
        <strain evidence="2">CENA-BCM004</strain>
    </source>
</reference>
<evidence type="ECO:0000313" key="3">
    <source>
        <dbReference type="Proteomes" id="UP001168694"/>
    </source>
</evidence>
<protein>
    <submittedName>
        <fullName evidence="2">Alpha/beta fold hydrolase</fullName>
    </submittedName>
</protein>
<dbReference type="SUPFAM" id="SSF53474">
    <property type="entry name" value="alpha/beta-Hydrolases"/>
    <property type="match status" value="1"/>
</dbReference>
<dbReference type="Gene3D" id="3.40.50.1820">
    <property type="entry name" value="alpha/beta hydrolase"/>
    <property type="match status" value="1"/>
</dbReference>
<feature type="domain" description="Serine aminopeptidase S33" evidence="1">
    <location>
        <begin position="16"/>
        <end position="225"/>
    </location>
</feature>
<dbReference type="PIRSF" id="PIRSF017388">
    <property type="entry name" value="Esterase_lipase"/>
    <property type="match status" value="1"/>
</dbReference>
<dbReference type="InterPro" id="IPR012354">
    <property type="entry name" value="Esterase_lipase"/>
</dbReference>
<comment type="caution">
    <text evidence="2">The sequence shown here is derived from an EMBL/GenBank/DDBJ whole genome shotgun (WGS) entry which is preliminary data.</text>
</comment>
<dbReference type="InterPro" id="IPR022742">
    <property type="entry name" value="Hydrolase_4"/>
</dbReference>
<accession>A0ABT8E867</accession>